<dbReference type="EMBL" id="LAYQ01000024">
    <property type="protein sequence ID" value="KKO77465.1"/>
    <property type="molecule type" value="Genomic_DNA"/>
</dbReference>
<dbReference type="Proteomes" id="UP000034245">
    <property type="component" value="Unassembled WGS sequence"/>
</dbReference>
<organism evidence="1 2">
    <name type="scientific">Corynebacterium minutissimum</name>
    <dbReference type="NCBI Taxonomy" id="38301"/>
    <lineage>
        <taxon>Bacteria</taxon>
        <taxon>Bacillati</taxon>
        <taxon>Actinomycetota</taxon>
        <taxon>Actinomycetes</taxon>
        <taxon>Mycobacteriales</taxon>
        <taxon>Corynebacteriaceae</taxon>
        <taxon>Corynebacterium</taxon>
    </lineage>
</organism>
<protein>
    <submittedName>
        <fullName evidence="1">Uncharacterized protein</fullName>
    </submittedName>
</protein>
<comment type="caution">
    <text evidence="1">The sequence shown here is derived from an EMBL/GenBank/DDBJ whole genome shotgun (WGS) entry which is preliminary data.</text>
</comment>
<evidence type="ECO:0000313" key="1">
    <source>
        <dbReference type="EMBL" id="KKO77465.1"/>
    </source>
</evidence>
<accession>A0ACC4U8C3</accession>
<keyword evidence="2" id="KW-1185">Reference proteome</keyword>
<gene>
    <name evidence="1" type="ORF">WU87_11730</name>
</gene>
<evidence type="ECO:0000313" key="2">
    <source>
        <dbReference type="Proteomes" id="UP000034245"/>
    </source>
</evidence>
<name>A0ACC4U8C3_9CORY</name>
<proteinExistence type="predicted"/>
<sequence>MRFLEQKPTTFSKRQVHRIGSALRNGEAVDEEQFGLFLDQQSALCDAIIQEAVKTMAQLDNRLTLTSDSIVEPDSDTYFLGSRVKTRDTLREKLSRMPSFPLENIQDVSGVRLDLDVTLKEQTILAELLSRDLMKAGARKVEVRDMREEPHSGYRAVHLHVMSEAGRAEFQLRTALQSQWANLYEMAGDLYGREIRYLEFGGKIPAEFEIETRALHELSEVVNRVEKLVDILTEPFEGSQTANTTQREARQLRRSMYKMLDKLIHEFEERRVQRDMEGE</sequence>
<reference evidence="1" key="1">
    <citation type="submission" date="2015-04" db="EMBL/GenBank/DDBJ databases">
        <title>Draft Genome Sequences of Three Species of Emerging Human-Pathogenic Corynebacteria.</title>
        <authorList>
            <person name="Pacheco L.G."/>
            <person name="Mattos-Guaraldi A.L."/>
            <person name="Santos C.S."/>
            <person name="Veras A.O."/>
            <person name="Guimaraes L.C."/>
            <person name="Abreu V."/>
            <person name="Pereira F.L."/>
            <person name="Soares S.C."/>
            <person name="Dorella F.A."/>
            <person name="Carvalho A.F."/>
            <person name="Leal C.G."/>
            <person name="Figueiredo H.C."/>
            <person name="Ramos J.N."/>
            <person name="Vieira V."/>
            <person name="Farfour E."/>
            <person name="Guiso N."/>
            <person name="Hirata R.Jr."/>
            <person name="Ramos R.T."/>
            <person name="Azevedo V."/>
            <person name="Silva A."/>
        </authorList>
    </citation>
    <scope>NUCLEOTIDE SEQUENCE</scope>
    <source>
        <strain evidence="1">1941</strain>
    </source>
</reference>